<accession>A0A921DRB8</accession>
<dbReference type="AlphaFoldDB" id="A0A921DRB8"/>
<dbReference type="Proteomes" id="UP000698963">
    <property type="component" value="Unassembled WGS sequence"/>
</dbReference>
<reference evidence="2" key="1">
    <citation type="journal article" date="2021" name="PeerJ">
        <title>Extensive microbial diversity within the chicken gut microbiome revealed by metagenomics and culture.</title>
        <authorList>
            <person name="Gilroy R."/>
            <person name="Ravi A."/>
            <person name="Getino M."/>
            <person name="Pursley I."/>
            <person name="Horton D.L."/>
            <person name="Alikhan N.F."/>
            <person name="Baker D."/>
            <person name="Gharbi K."/>
            <person name="Hall N."/>
            <person name="Watson M."/>
            <person name="Adriaenssens E.M."/>
            <person name="Foster-Nyarko E."/>
            <person name="Jarju S."/>
            <person name="Secka A."/>
            <person name="Antonio M."/>
            <person name="Oren A."/>
            <person name="Chaudhuri R.R."/>
            <person name="La Ragione R."/>
            <person name="Hildebrand F."/>
            <person name="Pallen M.J."/>
        </authorList>
    </citation>
    <scope>NUCLEOTIDE SEQUENCE</scope>
    <source>
        <strain evidence="2">ChiGjej2B2-19336</strain>
    </source>
</reference>
<feature type="chain" id="PRO_5037180524" evidence="1">
    <location>
        <begin position="16"/>
        <end position="650"/>
    </location>
</feature>
<gene>
    <name evidence="2" type="ORF">K8W16_07730</name>
</gene>
<organism evidence="2 3">
    <name type="scientific">Mailhella massiliensis</name>
    <dbReference type="NCBI Taxonomy" id="1903261"/>
    <lineage>
        <taxon>Bacteria</taxon>
        <taxon>Pseudomonadati</taxon>
        <taxon>Thermodesulfobacteriota</taxon>
        <taxon>Desulfovibrionia</taxon>
        <taxon>Desulfovibrionales</taxon>
        <taxon>Desulfovibrionaceae</taxon>
        <taxon>Mailhella</taxon>
    </lineage>
</organism>
<dbReference type="PROSITE" id="PS51257">
    <property type="entry name" value="PROKAR_LIPOPROTEIN"/>
    <property type="match status" value="1"/>
</dbReference>
<evidence type="ECO:0000313" key="2">
    <source>
        <dbReference type="EMBL" id="HJD97520.1"/>
    </source>
</evidence>
<dbReference type="EMBL" id="DYZA01000156">
    <property type="protein sequence ID" value="HJD97520.1"/>
    <property type="molecule type" value="Genomic_DNA"/>
</dbReference>
<protein>
    <submittedName>
        <fullName evidence="2">Uncharacterized protein</fullName>
    </submittedName>
</protein>
<reference evidence="2" key="2">
    <citation type="submission" date="2021-09" db="EMBL/GenBank/DDBJ databases">
        <authorList>
            <person name="Gilroy R."/>
        </authorList>
    </citation>
    <scope>NUCLEOTIDE SEQUENCE</scope>
    <source>
        <strain evidence="2">ChiGjej2B2-19336</strain>
    </source>
</reference>
<evidence type="ECO:0000313" key="3">
    <source>
        <dbReference type="Proteomes" id="UP000698963"/>
    </source>
</evidence>
<comment type="caution">
    <text evidence="2">The sequence shown here is derived from an EMBL/GenBank/DDBJ whole genome shotgun (WGS) entry which is preliminary data.</text>
</comment>
<sequence>MKTSFPLLFVLPVLALLFSCSPETPVAERPIRPGPAYIQWLEEQACLRKAAELTSIVSGSSLSWRHGSRISMLPDDAGTWFRASPALTAWAGQKTFLAAFGQKNMAQELAVLGIQGVYFSGMADTGDDWAGRSPESGLGEDATSLSFGRAAGQDEEYEALLAAFSEAELLSGGVLPPAHTGMGPDFFLAVRSVRDYPGLYAMAEIPQPLWSILPDLNEGEKAALSPAATKALASRGVMAPALVQDAPGFAHTPCGWAATGPVTGVDGVKRRWIYRWFETPERPVLHWDDPSGSARRIMEAGLIKQAGLRHQVLVGVHAAAWMGLDAVSSVQFSPSGEALEPGLSALRTLARNAHRYGAALLVEDGLPMEKLVSIQDTGVDFCFDSVLSPSLDKSLLVQDARPVRESLRHSLAIGVDHRALWRGAADGMPCTLTGKIIPLLPEGWRRLLLHGEGEKTLRVNAPTLAAISSGLPPGERPDGELLSTLENAHMLQIATRAFLPGLLMLSGSDLSGGLPQGADWPATPPLWQLDKTPAGRGLPSGLSLYSLPGNEARKKLADILAARAKSGVSRGTLCLVPDCREASVLITASTLPSGGTLVFFGNFSATSAAFTPDFPLWEKTQTKTDLVSDEPFLENTMVLPPWGWSAVLLH</sequence>
<proteinExistence type="predicted"/>
<evidence type="ECO:0000256" key="1">
    <source>
        <dbReference type="SAM" id="SignalP"/>
    </source>
</evidence>
<feature type="signal peptide" evidence="1">
    <location>
        <begin position="1"/>
        <end position="15"/>
    </location>
</feature>
<name>A0A921DRB8_9BACT</name>
<dbReference type="RefSeq" id="WP_304122571.1">
    <property type="nucleotide sequence ID" value="NZ_DYZA01000156.1"/>
</dbReference>
<keyword evidence="1" id="KW-0732">Signal</keyword>